<protein>
    <submittedName>
        <fullName evidence="1">CLUMA_CG009708, isoform A</fullName>
    </submittedName>
</protein>
<dbReference type="AlphaFoldDB" id="A0A1J1IBD3"/>
<evidence type="ECO:0000313" key="1">
    <source>
        <dbReference type="EMBL" id="CRK96286.1"/>
    </source>
</evidence>
<name>A0A1J1IBD3_9DIPT</name>
<reference evidence="1 2" key="1">
    <citation type="submission" date="2015-04" db="EMBL/GenBank/DDBJ databases">
        <authorList>
            <person name="Syromyatnikov M.Y."/>
            <person name="Popov V.N."/>
        </authorList>
    </citation>
    <scope>NUCLEOTIDE SEQUENCE [LARGE SCALE GENOMIC DNA]</scope>
</reference>
<keyword evidence="2" id="KW-1185">Reference proteome</keyword>
<proteinExistence type="predicted"/>
<dbReference type="EMBL" id="CVRI01000043">
    <property type="protein sequence ID" value="CRK96286.1"/>
    <property type="molecule type" value="Genomic_DNA"/>
</dbReference>
<organism evidence="1 2">
    <name type="scientific">Clunio marinus</name>
    <dbReference type="NCBI Taxonomy" id="568069"/>
    <lineage>
        <taxon>Eukaryota</taxon>
        <taxon>Metazoa</taxon>
        <taxon>Ecdysozoa</taxon>
        <taxon>Arthropoda</taxon>
        <taxon>Hexapoda</taxon>
        <taxon>Insecta</taxon>
        <taxon>Pterygota</taxon>
        <taxon>Neoptera</taxon>
        <taxon>Endopterygota</taxon>
        <taxon>Diptera</taxon>
        <taxon>Nematocera</taxon>
        <taxon>Chironomoidea</taxon>
        <taxon>Chironomidae</taxon>
        <taxon>Clunio</taxon>
    </lineage>
</organism>
<evidence type="ECO:0000313" key="2">
    <source>
        <dbReference type="Proteomes" id="UP000183832"/>
    </source>
</evidence>
<accession>A0A1J1IBD3</accession>
<gene>
    <name evidence="1" type="ORF">CLUMA_CG009708</name>
</gene>
<sequence>MTEFMWGIFKSIIQVQVVHESSASKHHAKLCVVSRLIVGCFSDDSQSVRNERCHAIKGFAFIMVSEDSSIIIKRGKKKNLK</sequence>
<dbReference type="Proteomes" id="UP000183832">
    <property type="component" value="Unassembled WGS sequence"/>
</dbReference>